<name>A8RRB3_ENTBW</name>
<gene>
    <name evidence="1" type="ORF">CLOBOL_02968</name>
</gene>
<reference evidence="1 2" key="1">
    <citation type="submission" date="2007-08" db="EMBL/GenBank/DDBJ databases">
        <authorList>
            <person name="Fulton L."/>
            <person name="Clifton S."/>
            <person name="Fulton B."/>
            <person name="Xu J."/>
            <person name="Minx P."/>
            <person name="Pepin K.H."/>
            <person name="Johnson M."/>
            <person name="Thiruvilangam P."/>
            <person name="Bhonagiri V."/>
            <person name="Nash W.E."/>
            <person name="Mardis E.R."/>
            <person name="Wilson R.K."/>
        </authorList>
    </citation>
    <scope>NUCLEOTIDE SEQUENCE [LARGE SCALE GENOMIC DNA]</scope>
    <source>
        <strain evidence="2">ATCC BAA-613 / DSM 15670 / CCUG 46953 / JCM 12243 / WAL 16351</strain>
    </source>
</reference>
<proteinExistence type="predicted"/>
<dbReference type="AlphaFoldDB" id="A8RRB3"/>
<accession>A8RRB3</accession>
<dbReference type="EMBL" id="ABCC02000027">
    <property type="protein sequence ID" value="EDP16823.1"/>
    <property type="molecule type" value="Genomic_DNA"/>
</dbReference>
<protein>
    <submittedName>
        <fullName evidence="1">Uncharacterized protein</fullName>
    </submittedName>
</protein>
<evidence type="ECO:0000313" key="2">
    <source>
        <dbReference type="Proteomes" id="UP000005396"/>
    </source>
</evidence>
<organism evidence="1 2">
    <name type="scientific">Enterocloster bolteae (strain ATCC BAA-613 / DSM 15670 / CCUG 46953 / JCM 12243 / WAL 16351)</name>
    <name type="common">Clostridium bolteae</name>
    <dbReference type="NCBI Taxonomy" id="411902"/>
    <lineage>
        <taxon>Bacteria</taxon>
        <taxon>Bacillati</taxon>
        <taxon>Bacillota</taxon>
        <taxon>Clostridia</taxon>
        <taxon>Lachnospirales</taxon>
        <taxon>Lachnospiraceae</taxon>
        <taxon>Enterocloster</taxon>
    </lineage>
</organism>
<sequence>MRVLPSLALHGFFDCGKGNLMVYYYNMRPAAMEICRRNPGQRV</sequence>
<dbReference type="PaxDb" id="411902-CLOBOL_02968"/>
<reference evidence="1 2" key="2">
    <citation type="submission" date="2007-09" db="EMBL/GenBank/DDBJ databases">
        <title>Draft genome sequence of Clostridium bolteae (ATCC BAA-613).</title>
        <authorList>
            <person name="Sudarsanam P."/>
            <person name="Ley R."/>
            <person name="Guruge J."/>
            <person name="Turnbaugh P.J."/>
            <person name="Mahowald M."/>
            <person name="Liep D."/>
            <person name="Gordon J."/>
        </authorList>
    </citation>
    <scope>NUCLEOTIDE SEQUENCE [LARGE SCALE GENOMIC DNA]</scope>
    <source>
        <strain evidence="2">ATCC BAA-613 / DSM 15670 / CCUG 46953 / JCM 12243 / WAL 16351</strain>
    </source>
</reference>
<dbReference type="Proteomes" id="UP000005396">
    <property type="component" value="Unassembled WGS sequence"/>
</dbReference>
<comment type="caution">
    <text evidence="1">The sequence shown here is derived from an EMBL/GenBank/DDBJ whole genome shotgun (WGS) entry which is preliminary data.</text>
</comment>
<dbReference type="HOGENOM" id="CLU_3231692_0_0_9"/>
<evidence type="ECO:0000313" key="1">
    <source>
        <dbReference type="EMBL" id="EDP16823.1"/>
    </source>
</evidence>